<dbReference type="Pfam" id="PF13649">
    <property type="entry name" value="Methyltransf_25"/>
    <property type="match status" value="1"/>
</dbReference>
<dbReference type="EMBL" id="BARS01021927">
    <property type="protein sequence ID" value="GAG09218.1"/>
    <property type="molecule type" value="Genomic_DNA"/>
</dbReference>
<dbReference type="NCBIfam" id="NF043040">
    <property type="entry name" value="corrin_prot_MT"/>
    <property type="match status" value="1"/>
</dbReference>
<name>X0V9Q1_9ZZZZ</name>
<comment type="caution">
    <text evidence="5">The sequence shown here is derived from an EMBL/GenBank/DDBJ whole genome shotgun (WGS) entry which is preliminary data.</text>
</comment>
<dbReference type="InterPro" id="IPR029063">
    <property type="entry name" value="SAM-dependent_MTases_sf"/>
</dbReference>
<dbReference type="PANTHER" id="PTHR43464:SF19">
    <property type="entry name" value="UBIQUINONE BIOSYNTHESIS O-METHYLTRANSFERASE, MITOCHONDRIAL"/>
    <property type="match status" value="1"/>
</dbReference>
<keyword evidence="2" id="KW-0808">Transferase</keyword>
<evidence type="ECO:0000259" key="4">
    <source>
        <dbReference type="Pfam" id="PF13649"/>
    </source>
</evidence>
<evidence type="ECO:0000256" key="3">
    <source>
        <dbReference type="ARBA" id="ARBA00022691"/>
    </source>
</evidence>
<keyword evidence="1" id="KW-0489">Methyltransferase</keyword>
<dbReference type="SUPFAM" id="SSF53335">
    <property type="entry name" value="S-adenosyl-L-methionine-dependent methyltransferases"/>
    <property type="match status" value="1"/>
</dbReference>
<evidence type="ECO:0000256" key="1">
    <source>
        <dbReference type="ARBA" id="ARBA00022603"/>
    </source>
</evidence>
<protein>
    <recommendedName>
        <fullName evidence="4">Methyltransferase domain-containing protein</fullName>
    </recommendedName>
</protein>
<dbReference type="CDD" id="cd02440">
    <property type="entry name" value="AdoMet_MTases"/>
    <property type="match status" value="1"/>
</dbReference>
<sequence length="176" mass="19992">MATVFMKWLESRPLDYDRGIRLLTLGRLELLQAQIVDRLVREGMRVLEIGCGTGRLTIAMAEKGALVTAIDISPTMLTEAERRVNQLELEERINLKLMDASLIGDRFEAGYFDLVVSSLVFSEMTPQMRILVLQECRRLLVPDGKLAIIDETLPDNHATRLIFGAIRLPLRLLTWL</sequence>
<dbReference type="AlphaFoldDB" id="X0V9Q1"/>
<feature type="non-terminal residue" evidence="5">
    <location>
        <position position="176"/>
    </location>
</feature>
<dbReference type="InterPro" id="IPR041698">
    <property type="entry name" value="Methyltransf_25"/>
</dbReference>
<gene>
    <name evidence="5" type="ORF">S01H1_35125</name>
</gene>
<dbReference type="GO" id="GO:0008168">
    <property type="term" value="F:methyltransferase activity"/>
    <property type="evidence" value="ECO:0007669"/>
    <property type="project" value="UniProtKB-KW"/>
</dbReference>
<dbReference type="GO" id="GO:0032259">
    <property type="term" value="P:methylation"/>
    <property type="evidence" value="ECO:0007669"/>
    <property type="project" value="UniProtKB-KW"/>
</dbReference>
<reference evidence="5" key="1">
    <citation type="journal article" date="2014" name="Front. Microbiol.">
        <title>High frequency of phylogenetically diverse reductive dehalogenase-homologous genes in deep subseafloor sedimentary metagenomes.</title>
        <authorList>
            <person name="Kawai M."/>
            <person name="Futagami T."/>
            <person name="Toyoda A."/>
            <person name="Takaki Y."/>
            <person name="Nishi S."/>
            <person name="Hori S."/>
            <person name="Arai W."/>
            <person name="Tsubouchi T."/>
            <person name="Morono Y."/>
            <person name="Uchiyama I."/>
            <person name="Ito T."/>
            <person name="Fujiyama A."/>
            <person name="Inagaki F."/>
            <person name="Takami H."/>
        </authorList>
    </citation>
    <scope>NUCLEOTIDE SEQUENCE</scope>
    <source>
        <strain evidence="5">Expedition CK06-06</strain>
    </source>
</reference>
<keyword evidence="3" id="KW-0949">S-adenosyl-L-methionine</keyword>
<proteinExistence type="predicted"/>
<evidence type="ECO:0000256" key="2">
    <source>
        <dbReference type="ARBA" id="ARBA00022679"/>
    </source>
</evidence>
<organism evidence="5">
    <name type="scientific">marine sediment metagenome</name>
    <dbReference type="NCBI Taxonomy" id="412755"/>
    <lineage>
        <taxon>unclassified sequences</taxon>
        <taxon>metagenomes</taxon>
        <taxon>ecological metagenomes</taxon>
    </lineage>
</organism>
<dbReference type="PANTHER" id="PTHR43464">
    <property type="entry name" value="METHYLTRANSFERASE"/>
    <property type="match status" value="1"/>
</dbReference>
<feature type="domain" description="Methyltransferase" evidence="4">
    <location>
        <begin position="46"/>
        <end position="144"/>
    </location>
</feature>
<evidence type="ECO:0000313" key="5">
    <source>
        <dbReference type="EMBL" id="GAG09218.1"/>
    </source>
</evidence>
<dbReference type="Gene3D" id="3.40.50.150">
    <property type="entry name" value="Vaccinia Virus protein VP39"/>
    <property type="match status" value="1"/>
</dbReference>
<accession>X0V9Q1</accession>